<dbReference type="AlphaFoldDB" id="A0A6C0BXK3"/>
<organism evidence="1">
    <name type="scientific">viral metagenome</name>
    <dbReference type="NCBI Taxonomy" id="1070528"/>
    <lineage>
        <taxon>unclassified sequences</taxon>
        <taxon>metagenomes</taxon>
        <taxon>organismal metagenomes</taxon>
    </lineage>
</organism>
<dbReference type="EMBL" id="MN739282">
    <property type="protein sequence ID" value="QHS96956.1"/>
    <property type="molecule type" value="Genomic_DNA"/>
</dbReference>
<name>A0A6C0BXK3_9ZZZZ</name>
<evidence type="ECO:0000313" key="1">
    <source>
        <dbReference type="EMBL" id="QHS96956.1"/>
    </source>
</evidence>
<proteinExistence type="predicted"/>
<accession>A0A6C0BXK3</accession>
<sequence length="86" mass="10286">MNLPEYFASTFKKKDNQWFNGNQQSTYELCICVQRKLKKDDTWMKNLYNTIRQDRQSTYGSYAGLNNWSHTFTDVQLGEFIRLVNC</sequence>
<protein>
    <submittedName>
        <fullName evidence="1">Uncharacterized protein</fullName>
    </submittedName>
</protein>
<reference evidence="1" key="1">
    <citation type="journal article" date="2020" name="Nature">
        <title>Giant virus diversity and host interactions through global metagenomics.</title>
        <authorList>
            <person name="Schulz F."/>
            <person name="Roux S."/>
            <person name="Paez-Espino D."/>
            <person name="Jungbluth S."/>
            <person name="Walsh D.A."/>
            <person name="Denef V.J."/>
            <person name="McMahon K.D."/>
            <person name="Konstantinidis K.T."/>
            <person name="Eloe-Fadrosh E.A."/>
            <person name="Kyrpides N.C."/>
            <person name="Woyke T."/>
        </authorList>
    </citation>
    <scope>NUCLEOTIDE SEQUENCE</scope>
    <source>
        <strain evidence="1">GVMAG-M-3300020166-5</strain>
    </source>
</reference>